<keyword evidence="5" id="KW-1185">Reference proteome</keyword>
<evidence type="ECO:0000313" key="3">
    <source>
        <dbReference type="EMBL" id="KAK7793935.1"/>
    </source>
</evidence>
<evidence type="ECO:0000313" key="4">
    <source>
        <dbReference type="EMBL" id="KAK7794320.1"/>
    </source>
</evidence>
<sequence length="1080" mass="118730">MGVQDLQSFLDGAQVSGSSVPVDLLRIARGIAQQQARQNHRNKGSNSATNKLCLVVDGECCLDRLYGGYFSDWACGGQWNRMVQFLAVLIQTVQTSYIDLAVFFNGCLEQQRMSEWVAAQLRTRQGINQVLKHINIKGTPPPKVWWTSPVCLRTCLRMALRHLNVSVVCTMDDHHQEVIAYCRENSFHGVMADDGEYAVFDPPRYFSSKHLKLTYKGSLETKEYILAEVSKNLGLSADRFCLLAALLGNYLLTEHDLVDFYRKLGMKENPGKIPAEILVKNVANFVKSLPSVDNLDSVAFQVFGSTSDKRAAKLRQSVQYYLNGTKDGFLRYRPHHTGRRQDTGHHMGPQKSSFTVNKGTQNDAEDSSRFASETIESERDSLAAYKEATANAKAAPQIVIEPPTAGHSETIKTIHNACSGEKNHEEESSVLSGNSEPHAINGGNHAQLLISSSSSSSSSSATSPSRLTPEVRALQNAKLNSVAEDVVGPVSNKLSSLPSIPPEVMRTASERHQKGLMSPFIYQILTQGEVKFPVLMEDENHKELPSIHLFYRPVRQMVYAILFNLHHHMYLATQNKKEGEVEKTEVPELRIKEWIWSKSNPYQTPEYVKAEQIGWRVPTIQRLWFGSANDDRRRRLRAFLTCMRSDTPLMLNPAYVPQHLLVMATVLRYMISFPDKKILRKPELDAFIAQAFSPELMNAHYLQELQLPLVTSRGVQLAAMFMQGVETALMANDACGAPIPWLMCCPWLFFDGKLFHHKLARTSVVKNLLELCDHHIDHVVKVDRMRKAIMEGLNVQFARPAMPQMTGMRMPGGMPPGNVQPAGGALVQSRAMPVGKCSLYTANGASRGLLRRSVPTRGGQLEIAGVVVGSWGPNYGSRVGGTPHSGPGPIVAAPRSRMVPPQVTSVGGLKNYRQNNAVSNYHMNPIPSGARPTFHTRGAKLGASVGRGKRNQGYNKKKSPSNKKLNNREIDRREAKGRGMTVEGSAGNTLPASALLNSDIGGGGDDNTKHRKEAAVAGQFDDASPSAEQVKHGDKICSSPSVRAAATSDVPISILDGVGHKGQGDGPAQSVLASVVTADN</sequence>
<organism evidence="4 5">
    <name type="scientific">Gryllus longicercus</name>
    <dbReference type="NCBI Taxonomy" id="2509291"/>
    <lineage>
        <taxon>Eukaryota</taxon>
        <taxon>Metazoa</taxon>
        <taxon>Ecdysozoa</taxon>
        <taxon>Arthropoda</taxon>
        <taxon>Hexapoda</taxon>
        <taxon>Insecta</taxon>
        <taxon>Pterygota</taxon>
        <taxon>Neoptera</taxon>
        <taxon>Polyneoptera</taxon>
        <taxon>Orthoptera</taxon>
        <taxon>Ensifera</taxon>
        <taxon>Gryllidea</taxon>
        <taxon>Grylloidea</taxon>
        <taxon>Gryllidae</taxon>
        <taxon>Gryllinae</taxon>
        <taxon>Gryllus</taxon>
    </lineage>
</organism>
<dbReference type="PANTHER" id="PTHR15976">
    <property type="entry name" value="CONSTITUTIVE COACTIVATOR OF PEROXISOME PROLIFERATOR-ACTIVATED RECEPTOR GAMMA"/>
    <property type="match status" value="1"/>
</dbReference>
<accession>A0AAN9Z1A1</accession>
<feature type="region of interest" description="Disordered" evidence="2">
    <location>
        <begin position="419"/>
        <end position="442"/>
    </location>
</feature>
<dbReference type="InterPro" id="IPR026784">
    <property type="entry name" value="Coact_PPARg"/>
</dbReference>
<feature type="region of interest" description="Disordered" evidence="2">
    <location>
        <begin position="943"/>
        <end position="993"/>
    </location>
</feature>
<name>A0AAN9Z1A1_9ORTH</name>
<feature type="compositionally biased region" description="Basic and acidic residues" evidence="2">
    <location>
        <begin position="966"/>
        <end position="977"/>
    </location>
</feature>
<gene>
    <name evidence="4" type="ORF">R5R35_007700</name>
    <name evidence="3" type="ORF">R5R35_011863</name>
</gene>
<comment type="caution">
    <text evidence="4">The sequence shown here is derived from an EMBL/GenBank/DDBJ whole genome shotgun (WGS) entry which is preliminary data.</text>
</comment>
<feature type="compositionally biased region" description="Basic residues" evidence="2">
    <location>
        <begin position="947"/>
        <end position="961"/>
    </location>
</feature>
<evidence type="ECO:0000313" key="5">
    <source>
        <dbReference type="Proteomes" id="UP001378592"/>
    </source>
</evidence>
<dbReference type="CDD" id="cd18672">
    <property type="entry name" value="PIN_FAM120B-like"/>
    <property type="match status" value="1"/>
</dbReference>
<dbReference type="AlphaFoldDB" id="A0AAN9Z1A1"/>
<dbReference type="Gene3D" id="3.40.50.1010">
    <property type="entry name" value="5'-nuclease"/>
    <property type="match status" value="1"/>
</dbReference>
<evidence type="ECO:0000256" key="1">
    <source>
        <dbReference type="ARBA" id="ARBA00009495"/>
    </source>
</evidence>
<dbReference type="Proteomes" id="UP001378592">
    <property type="component" value="Unassembled WGS sequence"/>
</dbReference>
<dbReference type="SUPFAM" id="SSF88723">
    <property type="entry name" value="PIN domain-like"/>
    <property type="match status" value="1"/>
</dbReference>
<dbReference type="InterPro" id="IPR029060">
    <property type="entry name" value="PIN-like_dom_sf"/>
</dbReference>
<feature type="compositionally biased region" description="Polar residues" evidence="2">
    <location>
        <begin position="350"/>
        <end position="362"/>
    </location>
</feature>
<evidence type="ECO:0008006" key="6">
    <source>
        <dbReference type="Google" id="ProtNLM"/>
    </source>
</evidence>
<reference evidence="4 5" key="1">
    <citation type="submission" date="2024-03" db="EMBL/GenBank/DDBJ databases">
        <title>The genome assembly and annotation of the cricket Gryllus longicercus Weissman &amp; Gray.</title>
        <authorList>
            <person name="Szrajer S."/>
            <person name="Gray D."/>
            <person name="Ylla G."/>
        </authorList>
    </citation>
    <scope>NUCLEOTIDE SEQUENCE [LARGE SCALE GENOMIC DNA]</scope>
    <source>
        <strain evidence="4">DAG 2021-001</strain>
        <tissue evidence="4">Whole body minus gut</tissue>
    </source>
</reference>
<protein>
    <recommendedName>
        <fullName evidence="6">Constitutive coactivator of PPAR-gamma-like protein 1 homolog</fullName>
    </recommendedName>
</protein>
<feature type="region of interest" description="Disordered" evidence="2">
    <location>
        <begin position="331"/>
        <end position="375"/>
    </location>
</feature>
<dbReference type="PANTHER" id="PTHR15976:SF16">
    <property type="entry name" value="ASTEROID DOMAIN-CONTAINING PROTEIN"/>
    <property type="match status" value="1"/>
</dbReference>
<comment type="similarity">
    <text evidence="1">Belongs to the constitutive coactivator of PPAR-gamma family.</text>
</comment>
<dbReference type="GO" id="GO:0005634">
    <property type="term" value="C:nucleus"/>
    <property type="evidence" value="ECO:0007669"/>
    <property type="project" value="TreeGrafter"/>
</dbReference>
<evidence type="ECO:0000256" key="2">
    <source>
        <dbReference type="SAM" id="MobiDB-lite"/>
    </source>
</evidence>
<dbReference type="EMBL" id="JAZDUA010000338">
    <property type="protein sequence ID" value="KAK7794320.1"/>
    <property type="molecule type" value="Genomic_DNA"/>
</dbReference>
<dbReference type="FunFam" id="3.40.50.1010:FF:000009">
    <property type="entry name" value="Constitutive coactivator of PPAR-gamma-like protein 1"/>
    <property type="match status" value="1"/>
</dbReference>
<dbReference type="EMBL" id="JAZDUA010000355">
    <property type="protein sequence ID" value="KAK7793935.1"/>
    <property type="molecule type" value="Genomic_DNA"/>
</dbReference>
<proteinExistence type="inferred from homology"/>